<organism evidence="3 4">
    <name type="scientific">Marinococcus halophilus</name>
    <dbReference type="NCBI Taxonomy" id="1371"/>
    <lineage>
        <taxon>Bacteria</taxon>
        <taxon>Bacillati</taxon>
        <taxon>Bacillota</taxon>
        <taxon>Bacilli</taxon>
        <taxon>Bacillales</taxon>
        <taxon>Bacillaceae</taxon>
        <taxon>Marinococcus</taxon>
    </lineage>
</organism>
<dbReference type="RefSeq" id="WP_094907626.1">
    <property type="nucleotide sequence ID" value="NZ_BJUN01000002.1"/>
</dbReference>
<feature type="transmembrane region" description="Helical" evidence="2">
    <location>
        <begin position="120"/>
        <end position="137"/>
    </location>
</feature>
<protein>
    <recommendedName>
        <fullName evidence="5">Polymerase</fullName>
    </recommendedName>
</protein>
<proteinExistence type="predicted"/>
<reference evidence="3 4" key="1">
    <citation type="submission" date="2019-07" db="EMBL/GenBank/DDBJ databases">
        <title>Whole genome shotgun sequence of Marinococcus halophilus NBRC 102359.</title>
        <authorList>
            <person name="Hosoyama A."/>
            <person name="Uohara A."/>
            <person name="Ohji S."/>
            <person name="Ichikawa N."/>
        </authorList>
    </citation>
    <scope>NUCLEOTIDE SEQUENCE [LARGE SCALE GENOMIC DNA]</scope>
    <source>
        <strain evidence="3 4">NBRC 102359</strain>
    </source>
</reference>
<name>A0A510Y333_MARHA</name>
<sequence>MFTKYVLVCVQIIALLLLINGNPAVAVASNLLIIVHFIYHLRRFKAVMLLVVFMSTYYMNFAYVYYGGYKTTYYDDYFYPMYYVKTLLIMSLFLLVLYLFTRRPEAPVYIADRLERKSNWALYLVSLAAITVIIMLGKSGENILESGGYGMNSTATFGSLAISEYVVLFIILGYYYSRSIQYASVLLLGLSFLYIAKMVLFGGRIEALQVGMLLFILFWEKRLSLMTMLAGGGVIYYVFMVFGRIRADISFYLQNPENINFGLTSYSEGSYMPSNAGEVLYNSTLFSGLLQDGLLGAGDRMAAAAAFVMRIFLPTGRIPFEQAELSNYLSDISPAGGGGFIASYFFYFFGFAGVAVIAMVIAVLLNKLARASHPLFIFTGIIILTTFPRWLAYDPITMFKMSFYMLITAVLYAVVHALMAERPGRPAQQRPFLRLSLVNSREVRAHAPKSSARRPVSPAGARLVKGSLQDSRRKRASG</sequence>
<feature type="transmembrane region" description="Helical" evidence="2">
    <location>
        <begin position="340"/>
        <end position="365"/>
    </location>
</feature>
<feature type="transmembrane region" description="Helical" evidence="2">
    <location>
        <begin position="12"/>
        <end position="39"/>
    </location>
</feature>
<feature type="transmembrane region" description="Helical" evidence="2">
    <location>
        <begin position="157"/>
        <end position="176"/>
    </location>
</feature>
<dbReference type="Proteomes" id="UP000321051">
    <property type="component" value="Unassembled WGS sequence"/>
</dbReference>
<keyword evidence="4" id="KW-1185">Reference proteome</keyword>
<accession>A0A510Y333</accession>
<feature type="transmembrane region" description="Helical" evidence="2">
    <location>
        <begin position="78"/>
        <end position="100"/>
    </location>
</feature>
<evidence type="ECO:0000313" key="3">
    <source>
        <dbReference type="EMBL" id="GEK57714.1"/>
    </source>
</evidence>
<feature type="transmembrane region" description="Helical" evidence="2">
    <location>
        <begin position="223"/>
        <end position="242"/>
    </location>
</feature>
<feature type="transmembrane region" description="Helical" evidence="2">
    <location>
        <begin position="403"/>
        <end position="420"/>
    </location>
</feature>
<keyword evidence="2" id="KW-0812">Transmembrane</keyword>
<gene>
    <name evidence="3" type="ORF">MHA01_06190</name>
</gene>
<evidence type="ECO:0008006" key="5">
    <source>
        <dbReference type="Google" id="ProtNLM"/>
    </source>
</evidence>
<comment type="caution">
    <text evidence="3">The sequence shown here is derived from an EMBL/GenBank/DDBJ whole genome shotgun (WGS) entry which is preliminary data.</text>
</comment>
<feature type="transmembrane region" description="Helical" evidence="2">
    <location>
        <begin position="46"/>
        <end position="66"/>
    </location>
</feature>
<feature type="transmembrane region" description="Helical" evidence="2">
    <location>
        <begin position="372"/>
        <end position="391"/>
    </location>
</feature>
<dbReference type="AlphaFoldDB" id="A0A510Y333"/>
<evidence type="ECO:0000313" key="4">
    <source>
        <dbReference type="Proteomes" id="UP000321051"/>
    </source>
</evidence>
<keyword evidence="2" id="KW-1133">Transmembrane helix</keyword>
<keyword evidence="2" id="KW-0472">Membrane</keyword>
<feature type="region of interest" description="Disordered" evidence="1">
    <location>
        <begin position="443"/>
        <end position="478"/>
    </location>
</feature>
<evidence type="ECO:0000256" key="2">
    <source>
        <dbReference type="SAM" id="Phobius"/>
    </source>
</evidence>
<feature type="transmembrane region" description="Helical" evidence="2">
    <location>
        <begin position="183"/>
        <end position="203"/>
    </location>
</feature>
<evidence type="ECO:0000256" key="1">
    <source>
        <dbReference type="SAM" id="MobiDB-lite"/>
    </source>
</evidence>
<dbReference type="EMBL" id="BJUN01000002">
    <property type="protein sequence ID" value="GEK57714.1"/>
    <property type="molecule type" value="Genomic_DNA"/>
</dbReference>